<comment type="caution">
    <text evidence="8">The sequence shown here is derived from an EMBL/GenBank/DDBJ whole genome shotgun (WGS) entry which is preliminary data.</text>
</comment>
<dbReference type="GO" id="GO:0005829">
    <property type="term" value="C:cytosol"/>
    <property type="evidence" value="ECO:0007669"/>
    <property type="project" value="TreeGrafter"/>
</dbReference>
<keyword evidence="3" id="KW-0479">Metal-binding</keyword>
<dbReference type="InterPro" id="IPR050626">
    <property type="entry name" value="Peptidase_M16"/>
</dbReference>
<evidence type="ECO:0000313" key="9">
    <source>
        <dbReference type="Proteomes" id="UP001151516"/>
    </source>
</evidence>
<dbReference type="PANTHER" id="PTHR43690">
    <property type="entry name" value="NARDILYSIN"/>
    <property type="match status" value="1"/>
</dbReference>
<dbReference type="EC" id="3.4.24.56" evidence="8"/>
<dbReference type="SUPFAM" id="SSF63411">
    <property type="entry name" value="LuxS/MPP-like metallohydrolase"/>
    <property type="match status" value="1"/>
</dbReference>
<evidence type="ECO:0000256" key="5">
    <source>
        <dbReference type="ARBA" id="ARBA00022833"/>
    </source>
</evidence>
<dbReference type="Gene3D" id="3.30.830.10">
    <property type="entry name" value="Metalloenzyme, LuxS/M16 peptidase-like"/>
    <property type="match status" value="1"/>
</dbReference>
<dbReference type="Pfam" id="PF00675">
    <property type="entry name" value="Peptidase_M16"/>
    <property type="match status" value="1"/>
</dbReference>
<dbReference type="InterPro" id="IPR011249">
    <property type="entry name" value="Metalloenz_LuxS/M16"/>
</dbReference>
<comment type="similarity">
    <text evidence="1">Belongs to the peptidase M16 family.</text>
</comment>
<reference evidence="8" key="1">
    <citation type="submission" date="2022-07" db="EMBL/GenBank/DDBJ databases">
        <title>Phylogenomic reconstructions and comparative analyses of Kickxellomycotina fungi.</title>
        <authorList>
            <person name="Reynolds N.K."/>
            <person name="Stajich J.E."/>
            <person name="Barry K."/>
            <person name="Grigoriev I.V."/>
            <person name="Crous P."/>
            <person name="Smith M.E."/>
        </authorList>
    </citation>
    <scope>NUCLEOTIDE SEQUENCE</scope>
    <source>
        <strain evidence="8">CBS 109367</strain>
    </source>
</reference>
<protein>
    <submittedName>
        <fullName evidence="8">Metalloprotease</fullName>
        <ecNumber evidence="8">3.4.24.56</ecNumber>
    </submittedName>
</protein>
<accession>A0A9W8L1Z1</accession>
<evidence type="ECO:0000256" key="3">
    <source>
        <dbReference type="ARBA" id="ARBA00022723"/>
    </source>
</evidence>
<dbReference type="GO" id="GO:0004222">
    <property type="term" value="F:metalloendopeptidase activity"/>
    <property type="evidence" value="ECO:0007669"/>
    <property type="project" value="UniProtKB-EC"/>
</dbReference>
<dbReference type="OrthoDB" id="952271at2759"/>
<gene>
    <name evidence="8" type="primary">STE23_8</name>
    <name evidence="8" type="ORF">IWW39_005975</name>
</gene>
<evidence type="ECO:0000313" key="8">
    <source>
        <dbReference type="EMBL" id="KAJ2682495.1"/>
    </source>
</evidence>
<feature type="domain" description="Peptidase M16 N-terminal" evidence="7">
    <location>
        <begin position="56"/>
        <end position="94"/>
    </location>
</feature>
<dbReference type="Proteomes" id="UP001151516">
    <property type="component" value="Unassembled WGS sequence"/>
</dbReference>
<evidence type="ECO:0000259" key="7">
    <source>
        <dbReference type="Pfam" id="PF00675"/>
    </source>
</evidence>
<proteinExistence type="inferred from homology"/>
<dbReference type="EMBL" id="JANBTX010000408">
    <property type="protein sequence ID" value="KAJ2682495.1"/>
    <property type="molecule type" value="Genomic_DNA"/>
</dbReference>
<dbReference type="AlphaFoldDB" id="A0A9W8L1Z1"/>
<keyword evidence="2" id="KW-0645">Protease</keyword>
<evidence type="ECO:0000256" key="4">
    <source>
        <dbReference type="ARBA" id="ARBA00022801"/>
    </source>
</evidence>
<keyword evidence="9" id="KW-1185">Reference proteome</keyword>
<organism evidence="8 9">
    <name type="scientific">Coemansia spiralis</name>
    <dbReference type="NCBI Taxonomy" id="417178"/>
    <lineage>
        <taxon>Eukaryota</taxon>
        <taxon>Fungi</taxon>
        <taxon>Fungi incertae sedis</taxon>
        <taxon>Zoopagomycota</taxon>
        <taxon>Kickxellomycotina</taxon>
        <taxon>Kickxellomycetes</taxon>
        <taxon>Kickxellales</taxon>
        <taxon>Kickxellaceae</taxon>
        <taxon>Coemansia</taxon>
    </lineage>
</organism>
<dbReference type="InterPro" id="IPR011765">
    <property type="entry name" value="Pept_M16_N"/>
</dbReference>
<dbReference type="GO" id="GO:0005739">
    <property type="term" value="C:mitochondrion"/>
    <property type="evidence" value="ECO:0007669"/>
    <property type="project" value="TreeGrafter"/>
</dbReference>
<dbReference type="PANTHER" id="PTHR43690:SF18">
    <property type="entry name" value="INSULIN-DEGRADING ENZYME-RELATED"/>
    <property type="match status" value="1"/>
</dbReference>
<evidence type="ECO:0000256" key="2">
    <source>
        <dbReference type="ARBA" id="ARBA00022670"/>
    </source>
</evidence>
<keyword evidence="4 8" id="KW-0378">Hydrolase</keyword>
<name>A0A9W8L1Z1_9FUNG</name>
<dbReference type="GO" id="GO:0046872">
    <property type="term" value="F:metal ion binding"/>
    <property type="evidence" value="ECO:0007669"/>
    <property type="project" value="UniProtKB-KW"/>
</dbReference>
<keyword evidence="5" id="KW-0862">Zinc</keyword>
<dbReference type="GO" id="GO:0043171">
    <property type="term" value="P:peptide catabolic process"/>
    <property type="evidence" value="ECO:0007669"/>
    <property type="project" value="TreeGrafter"/>
</dbReference>
<keyword evidence="6 8" id="KW-0482">Metalloprotease</keyword>
<evidence type="ECO:0000256" key="6">
    <source>
        <dbReference type="ARBA" id="ARBA00023049"/>
    </source>
</evidence>
<sequence>MDLYQNYPLPDWALGFEHRLTSVSRVPYEEYTGPLEMPASDTNSYRLIRLPNNLVVMCVHDAETETAAAALSVKVGSNMDPVDMQGLAHLLEHIGIIGILVD</sequence>
<evidence type="ECO:0000256" key="1">
    <source>
        <dbReference type="ARBA" id="ARBA00007261"/>
    </source>
</evidence>
<dbReference type="GO" id="GO:0051603">
    <property type="term" value="P:proteolysis involved in protein catabolic process"/>
    <property type="evidence" value="ECO:0007669"/>
    <property type="project" value="TreeGrafter"/>
</dbReference>